<comment type="caution">
    <text evidence="3">The sequence shown here is derived from an EMBL/GenBank/DDBJ whole genome shotgun (WGS) entry which is preliminary data.</text>
</comment>
<name>A0A176ZFF1_9BRAD</name>
<dbReference type="AlphaFoldDB" id="A0A176ZFF1"/>
<dbReference type="EMBL" id="LSEF01000026">
    <property type="protein sequence ID" value="OAF19197.1"/>
    <property type="molecule type" value="Genomic_DNA"/>
</dbReference>
<dbReference type="SUPFAM" id="SSF56281">
    <property type="entry name" value="Metallo-hydrolase/oxidoreductase"/>
    <property type="match status" value="1"/>
</dbReference>
<dbReference type="RefSeq" id="WP_063677021.1">
    <property type="nucleotide sequence ID" value="NZ_LSEF01000026.1"/>
</dbReference>
<sequence>MANFFEIDFLDVEAKSSGDAICVRYELNGQTFIHVVDGGYQSTGEKVVGFVNKYYGNPKRIDHVIATHNDGDHAGGLQRVLEDFEVGAPWMLRPWVYAAELLPRFKRFTTVEGLEKALREAYSNLAALEEIALRKKISIYEPFQGSAVGAFRVMAPTRSRFLDLVVSSDKTPEEKGLLEIARDAVIRVAKEASALARAAWGDEYFPAGETSNENEMSVVQYACLNDCKILLTGDTGRAGLQEIIDYAPSAGLTLPGIDRFQVPHHGGRHNVTTELLDKILGERKTQQGGKTTFSAIISSAKADEDHPRKSVVRAMHHRGAHVISTEGSNKRTSKNAPERDDYSPAECLPYPDEQED</sequence>
<dbReference type="InterPro" id="IPR052159">
    <property type="entry name" value="Competence_DNA_uptake"/>
</dbReference>
<dbReference type="Pfam" id="PF00753">
    <property type="entry name" value="Lactamase_B"/>
    <property type="match status" value="1"/>
</dbReference>
<feature type="domain" description="Metallo-beta-lactamase" evidence="2">
    <location>
        <begin position="55"/>
        <end position="88"/>
    </location>
</feature>
<dbReference type="InterPro" id="IPR001279">
    <property type="entry name" value="Metallo-B-lactamas"/>
</dbReference>
<reference evidence="3 4" key="1">
    <citation type="submission" date="2016-02" db="EMBL/GenBank/DDBJ databases">
        <title>Draft genome sequence of the strain BR 10247T Bradyrhizobium neotropicale isolated from nodules of Centrolobium paraense.</title>
        <authorList>
            <person name="Simoes-Araujo J.L."/>
            <person name="Barauna A.C."/>
            <person name="Silva K."/>
            <person name="Zilli J.E."/>
        </authorList>
    </citation>
    <scope>NUCLEOTIDE SEQUENCE [LARGE SCALE GENOMIC DNA]</scope>
    <source>
        <strain evidence="3 4">BR 10247</strain>
    </source>
</reference>
<evidence type="ECO:0000313" key="3">
    <source>
        <dbReference type="EMBL" id="OAF19197.1"/>
    </source>
</evidence>
<dbReference type="InterPro" id="IPR036866">
    <property type="entry name" value="RibonucZ/Hydroxyglut_hydro"/>
</dbReference>
<organism evidence="3 4">
    <name type="scientific">Bradyrhizobium neotropicale</name>
    <dbReference type="NCBI Taxonomy" id="1497615"/>
    <lineage>
        <taxon>Bacteria</taxon>
        <taxon>Pseudomonadati</taxon>
        <taxon>Pseudomonadota</taxon>
        <taxon>Alphaproteobacteria</taxon>
        <taxon>Hyphomicrobiales</taxon>
        <taxon>Nitrobacteraceae</taxon>
        <taxon>Bradyrhizobium</taxon>
    </lineage>
</organism>
<gene>
    <name evidence="3" type="ORF">AXW67_37675</name>
</gene>
<protein>
    <submittedName>
        <fullName evidence="3">Competence protein ComEC</fullName>
    </submittedName>
</protein>
<evidence type="ECO:0000256" key="1">
    <source>
        <dbReference type="SAM" id="MobiDB-lite"/>
    </source>
</evidence>
<dbReference type="PANTHER" id="PTHR30619">
    <property type="entry name" value="DNA INTERNALIZATION/COMPETENCE PROTEIN COMEC/REC2"/>
    <property type="match status" value="1"/>
</dbReference>
<keyword evidence="4" id="KW-1185">Reference proteome</keyword>
<evidence type="ECO:0000313" key="4">
    <source>
        <dbReference type="Proteomes" id="UP000077173"/>
    </source>
</evidence>
<proteinExistence type="predicted"/>
<dbReference type="PANTHER" id="PTHR30619:SF1">
    <property type="entry name" value="RECOMBINATION PROTEIN 2"/>
    <property type="match status" value="1"/>
</dbReference>
<dbReference type="Proteomes" id="UP000077173">
    <property type="component" value="Unassembled WGS sequence"/>
</dbReference>
<dbReference type="Gene3D" id="3.60.15.10">
    <property type="entry name" value="Ribonuclease Z/Hydroxyacylglutathione hydrolase-like"/>
    <property type="match status" value="1"/>
</dbReference>
<evidence type="ECO:0000259" key="2">
    <source>
        <dbReference type="Pfam" id="PF00753"/>
    </source>
</evidence>
<feature type="region of interest" description="Disordered" evidence="1">
    <location>
        <begin position="318"/>
        <end position="356"/>
    </location>
</feature>
<accession>A0A176ZFF1</accession>